<dbReference type="Proteomes" id="UP000717585">
    <property type="component" value="Unassembled WGS sequence"/>
</dbReference>
<feature type="transmembrane region" description="Helical" evidence="14">
    <location>
        <begin position="46"/>
        <end position="66"/>
    </location>
</feature>
<keyword evidence="6 14" id="KW-0812">Transmembrane</keyword>
<evidence type="ECO:0000256" key="3">
    <source>
        <dbReference type="ARBA" id="ARBA00004653"/>
    </source>
</evidence>
<evidence type="ECO:0000256" key="6">
    <source>
        <dbReference type="ARBA" id="ARBA00022692"/>
    </source>
</evidence>
<evidence type="ECO:0000256" key="2">
    <source>
        <dbReference type="ARBA" id="ARBA00004651"/>
    </source>
</evidence>
<protein>
    <recommendedName>
        <fullName evidence="14">Palmitoyltransferase</fullName>
        <ecNumber evidence="14">2.3.1.225</ecNumber>
    </recommendedName>
</protein>
<evidence type="ECO:0000256" key="8">
    <source>
        <dbReference type="ARBA" id="ARBA00022989"/>
    </source>
</evidence>
<keyword evidence="10 14" id="KW-0472">Membrane</keyword>
<accession>A0A8J6BAZ9</accession>
<evidence type="ECO:0000256" key="9">
    <source>
        <dbReference type="ARBA" id="ARBA00023034"/>
    </source>
</evidence>
<dbReference type="EMBL" id="JAHDYR010000022">
    <property type="protein sequence ID" value="KAG9393597.1"/>
    <property type="molecule type" value="Genomic_DNA"/>
</dbReference>
<dbReference type="GO" id="GO:0005789">
    <property type="term" value="C:endoplasmic reticulum membrane"/>
    <property type="evidence" value="ECO:0007669"/>
    <property type="project" value="UniProtKB-SubCell"/>
</dbReference>
<organism evidence="16 17">
    <name type="scientific">Carpediemonas membranifera</name>
    <dbReference type="NCBI Taxonomy" id="201153"/>
    <lineage>
        <taxon>Eukaryota</taxon>
        <taxon>Metamonada</taxon>
        <taxon>Carpediemonas-like organisms</taxon>
        <taxon>Carpediemonas</taxon>
    </lineage>
</organism>
<evidence type="ECO:0000256" key="7">
    <source>
        <dbReference type="ARBA" id="ARBA00022824"/>
    </source>
</evidence>
<evidence type="ECO:0000313" key="16">
    <source>
        <dbReference type="EMBL" id="KAG9393597.1"/>
    </source>
</evidence>
<gene>
    <name evidence="16" type="ORF">J8273_4896</name>
</gene>
<feature type="transmembrane region" description="Helical" evidence="14">
    <location>
        <begin position="106"/>
        <end position="127"/>
    </location>
</feature>
<feature type="transmembrane region" description="Helical" evidence="14">
    <location>
        <begin position="200"/>
        <end position="227"/>
    </location>
</feature>
<comment type="similarity">
    <text evidence="14">Belongs to the DHHC palmitoyltransferase family.</text>
</comment>
<evidence type="ECO:0000259" key="15">
    <source>
        <dbReference type="Pfam" id="PF01529"/>
    </source>
</evidence>
<dbReference type="InterPro" id="IPR039859">
    <property type="entry name" value="PFA4/ZDH16/20/ERF2-like"/>
</dbReference>
<dbReference type="AlphaFoldDB" id="A0A8J6BAZ9"/>
<dbReference type="GO" id="GO:0019706">
    <property type="term" value="F:protein-cysteine S-palmitoyltransferase activity"/>
    <property type="evidence" value="ECO:0007669"/>
    <property type="project" value="UniProtKB-EC"/>
</dbReference>
<dbReference type="PANTHER" id="PTHR22883">
    <property type="entry name" value="ZINC FINGER DHHC DOMAIN CONTAINING PROTEIN"/>
    <property type="match status" value="1"/>
</dbReference>
<keyword evidence="8 14" id="KW-1133">Transmembrane helix</keyword>
<comment type="subcellular location">
    <subcellularLocation>
        <location evidence="2">Cell membrane</location>
        <topology evidence="2">Multi-pass membrane protein</topology>
    </subcellularLocation>
    <subcellularLocation>
        <location evidence="1">Endoplasmic reticulum membrane</location>
        <topology evidence="1">Multi-pass membrane protein</topology>
    </subcellularLocation>
    <subcellularLocation>
        <location evidence="3">Golgi apparatus membrane</location>
        <topology evidence="3">Multi-pass membrane protein</topology>
    </subcellularLocation>
</comment>
<keyword evidence="17" id="KW-1185">Reference proteome</keyword>
<dbReference type="PROSITE" id="PS50216">
    <property type="entry name" value="DHHC"/>
    <property type="match status" value="1"/>
</dbReference>
<comment type="caution">
    <text evidence="16">The sequence shown here is derived from an EMBL/GenBank/DDBJ whole genome shotgun (WGS) entry which is preliminary data.</text>
</comment>
<dbReference type="InterPro" id="IPR001594">
    <property type="entry name" value="Palmitoyltrfase_DHHC"/>
</dbReference>
<name>A0A8J6BAZ9_9EUKA</name>
<evidence type="ECO:0000256" key="11">
    <source>
        <dbReference type="ARBA" id="ARBA00023139"/>
    </source>
</evidence>
<keyword evidence="13 14" id="KW-0012">Acyltransferase</keyword>
<keyword evidence="5 14" id="KW-0808">Transferase</keyword>
<evidence type="ECO:0000256" key="4">
    <source>
        <dbReference type="ARBA" id="ARBA00022475"/>
    </source>
</evidence>
<feature type="domain" description="Palmitoyltransferase DHHC" evidence="15">
    <location>
        <begin position="155"/>
        <end position="281"/>
    </location>
</feature>
<keyword evidence="12" id="KW-0449">Lipoprotein</keyword>
<reference evidence="16" key="1">
    <citation type="submission" date="2021-05" db="EMBL/GenBank/DDBJ databases">
        <title>A free-living protist that lacks canonical eukaryotic 1 DNA replication and segregation systems.</title>
        <authorList>
            <person name="Salas-Leiva D.E."/>
            <person name="Tromer E.C."/>
            <person name="Curtis B.A."/>
            <person name="Jerlstrom-Hultqvist J."/>
            <person name="Kolisko M."/>
            <person name="Yi Z."/>
            <person name="Salas-Leiva J.S."/>
            <person name="Gallot-Lavallee L."/>
            <person name="Kops G.J.P.L."/>
            <person name="Archibald J.M."/>
            <person name="Simpson A.G.B."/>
            <person name="Roger A.J."/>
        </authorList>
    </citation>
    <scope>NUCLEOTIDE SEQUENCE</scope>
    <source>
        <strain evidence="16">BICM</strain>
    </source>
</reference>
<dbReference type="OrthoDB" id="5977743at2759"/>
<dbReference type="Pfam" id="PF01529">
    <property type="entry name" value="DHHC"/>
    <property type="match status" value="1"/>
</dbReference>
<dbReference type="GO" id="GO:0006612">
    <property type="term" value="P:protein targeting to membrane"/>
    <property type="evidence" value="ECO:0007669"/>
    <property type="project" value="TreeGrafter"/>
</dbReference>
<evidence type="ECO:0000256" key="1">
    <source>
        <dbReference type="ARBA" id="ARBA00004477"/>
    </source>
</evidence>
<evidence type="ECO:0000256" key="14">
    <source>
        <dbReference type="RuleBase" id="RU079119"/>
    </source>
</evidence>
<keyword evidence="9" id="KW-0333">Golgi apparatus</keyword>
<keyword evidence="11" id="KW-0564">Palmitate</keyword>
<evidence type="ECO:0000256" key="12">
    <source>
        <dbReference type="ARBA" id="ARBA00023288"/>
    </source>
</evidence>
<sequence>MPCFPNPSMLVAPLDQAIMSLVSIIPRRMKTIQVSILSLIERPSPVLPIAFVVMLVASAIFTHASLMQEWRTRSVGWHNERIIQPPRIKASTNDLQSSATPRFHPIFRYVIWSGYTVTLILFAYLCISDPGYITPESVPAELARFNPDYVTCFPAVCPTCNLPKPARARHCRQCNRCVYGYDHHCNWINNDVGQYNLPGFIVWLAVVSLGAGILTILHSTAAIAAIAQAETLDAVVFLLHGHMVFAVGLLAHAFVTVAFGLFFLNHSILALVNQTSSERARRTRAMRHALKCSDGYVTIPVEAIPVDQRSSHGLDDKVAGYVQVPGMVGYDIFQTNPYSVGVFNILACIRNLRVRVAMREFVRRNLFMRVRLDCGGSE</sequence>
<proteinExistence type="inferred from homology"/>
<comment type="domain">
    <text evidence="14">The DHHC domain is required for palmitoyltransferase activity.</text>
</comment>
<keyword evidence="4" id="KW-1003">Cell membrane</keyword>
<dbReference type="GO" id="GO:0005886">
    <property type="term" value="C:plasma membrane"/>
    <property type="evidence" value="ECO:0007669"/>
    <property type="project" value="UniProtKB-SubCell"/>
</dbReference>
<dbReference type="GO" id="GO:0000139">
    <property type="term" value="C:Golgi membrane"/>
    <property type="evidence" value="ECO:0007669"/>
    <property type="project" value="UniProtKB-SubCell"/>
</dbReference>
<dbReference type="PANTHER" id="PTHR22883:SF466">
    <property type="entry name" value="PALMITOYLTRANSFERASE ZDHHC4"/>
    <property type="match status" value="1"/>
</dbReference>
<evidence type="ECO:0000256" key="10">
    <source>
        <dbReference type="ARBA" id="ARBA00023136"/>
    </source>
</evidence>
<comment type="catalytic activity">
    <reaction evidence="14">
        <text>L-cysteinyl-[protein] + hexadecanoyl-CoA = S-hexadecanoyl-L-cysteinyl-[protein] + CoA</text>
        <dbReference type="Rhea" id="RHEA:36683"/>
        <dbReference type="Rhea" id="RHEA-COMP:10131"/>
        <dbReference type="Rhea" id="RHEA-COMP:11032"/>
        <dbReference type="ChEBI" id="CHEBI:29950"/>
        <dbReference type="ChEBI" id="CHEBI:57287"/>
        <dbReference type="ChEBI" id="CHEBI:57379"/>
        <dbReference type="ChEBI" id="CHEBI:74151"/>
        <dbReference type="EC" id="2.3.1.225"/>
    </reaction>
</comment>
<dbReference type="EC" id="2.3.1.225" evidence="14"/>
<evidence type="ECO:0000256" key="13">
    <source>
        <dbReference type="ARBA" id="ARBA00023315"/>
    </source>
</evidence>
<evidence type="ECO:0000313" key="17">
    <source>
        <dbReference type="Proteomes" id="UP000717585"/>
    </source>
</evidence>
<keyword evidence="7" id="KW-0256">Endoplasmic reticulum</keyword>
<evidence type="ECO:0000256" key="5">
    <source>
        <dbReference type="ARBA" id="ARBA00022679"/>
    </source>
</evidence>